<dbReference type="AlphaFoldDB" id="X0V2C0"/>
<accession>X0V2C0</accession>
<evidence type="ECO:0000313" key="1">
    <source>
        <dbReference type="EMBL" id="GAG12249.1"/>
    </source>
</evidence>
<comment type="caution">
    <text evidence="1">The sequence shown here is derived from an EMBL/GenBank/DDBJ whole genome shotgun (WGS) entry which is preliminary data.</text>
</comment>
<organism evidence="1">
    <name type="scientific">marine sediment metagenome</name>
    <dbReference type="NCBI Taxonomy" id="412755"/>
    <lineage>
        <taxon>unclassified sequences</taxon>
        <taxon>metagenomes</taxon>
        <taxon>ecological metagenomes</taxon>
    </lineage>
</organism>
<dbReference type="EMBL" id="BARS01023508">
    <property type="protein sequence ID" value="GAG12249.1"/>
    <property type="molecule type" value="Genomic_DNA"/>
</dbReference>
<reference evidence="1" key="1">
    <citation type="journal article" date="2014" name="Front. Microbiol.">
        <title>High frequency of phylogenetically diverse reductive dehalogenase-homologous genes in deep subseafloor sedimentary metagenomes.</title>
        <authorList>
            <person name="Kawai M."/>
            <person name="Futagami T."/>
            <person name="Toyoda A."/>
            <person name="Takaki Y."/>
            <person name="Nishi S."/>
            <person name="Hori S."/>
            <person name="Arai W."/>
            <person name="Tsubouchi T."/>
            <person name="Morono Y."/>
            <person name="Uchiyama I."/>
            <person name="Ito T."/>
            <person name="Fujiyama A."/>
            <person name="Inagaki F."/>
            <person name="Takami H."/>
        </authorList>
    </citation>
    <scope>NUCLEOTIDE SEQUENCE</scope>
    <source>
        <strain evidence="1">Expedition CK06-06</strain>
    </source>
</reference>
<sequence length="55" mass="6286">QSVLDKEDGFGIMGENQGKERKGYILHREIQAIAEGVSDRANLTTARRHLYWTLI</sequence>
<protein>
    <submittedName>
        <fullName evidence="1">Uncharacterized protein</fullName>
    </submittedName>
</protein>
<feature type="non-terminal residue" evidence="1">
    <location>
        <position position="1"/>
    </location>
</feature>
<gene>
    <name evidence="1" type="ORF">S01H1_37433</name>
</gene>
<name>X0V2C0_9ZZZZ</name>
<proteinExistence type="predicted"/>